<evidence type="ECO:0000313" key="3">
    <source>
        <dbReference type="Proteomes" id="UP001156318"/>
    </source>
</evidence>
<feature type="chain" id="PRO_5045661734" description="SH3 domain-containing protein" evidence="1">
    <location>
        <begin position="21"/>
        <end position="284"/>
    </location>
</feature>
<organism evidence="2 3">
    <name type="scientific">Siccibacter colletis</name>
    <dbReference type="NCBI Taxonomy" id="1505757"/>
    <lineage>
        <taxon>Bacteria</taxon>
        <taxon>Pseudomonadati</taxon>
        <taxon>Pseudomonadota</taxon>
        <taxon>Gammaproteobacteria</taxon>
        <taxon>Enterobacterales</taxon>
        <taxon>Enterobacteriaceae</taxon>
        <taxon>Siccibacter</taxon>
    </lineage>
</organism>
<accession>A0ABY6JA16</accession>
<evidence type="ECO:0000313" key="2">
    <source>
        <dbReference type="EMBL" id="UYU30685.1"/>
    </source>
</evidence>
<protein>
    <recommendedName>
        <fullName evidence="4">SH3 domain-containing protein</fullName>
    </recommendedName>
</protein>
<sequence>MKLLKLISCLSLLFSTGLYADVNMKSPLGSELIFSDKKTGPNYDRDAWGQLVFKNNKGVINLSIEGRYFVENGSKNFSPSGRYIVVDSVAGGYVDMFDGRGEQYVDKAYCSVVDMQTGCIISDWDGAACGYDWKKDSDELASSDEQDAETFDFLSFKPNINSLTKKLSSLNLEEVDGYLRCDYVTKDNINTYQKLIKENKSAKKVVEPNLIEFIDGLTQNASVIKKTFLYSLPDESSKTKAYLIEGDKIKVIQFSKNNQWINVGYVTSKGSPLIAWIKSDAIEI</sequence>
<proteinExistence type="predicted"/>
<keyword evidence="1" id="KW-0732">Signal</keyword>
<evidence type="ECO:0008006" key="4">
    <source>
        <dbReference type="Google" id="ProtNLM"/>
    </source>
</evidence>
<dbReference type="EMBL" id="CP074352">
    <property type="protein sequence ID" value="UYU30685.1"/>
    <property type="molecule type" value="Genomic_DNA"/>
</dbReference>
<name>A0ABY6JA16_9ENTR</name>
<gene>
    <name evidence="2" type="ORF">KFZ77_12475</name>
</gene>
<keyword evidence="3" id="KW-1185">Reference proteome</keyword>
<evidence type="ECO:0000256" key="1">
    <source>
        <dbReference type="SAM" id="SignalP"/>
    </source>
</evidence>
<reference evidence="2 3" key="1">
    <citation type="submission" date="2021-05" db="EMBL/GenBank/DDBJ databases">
        <title>Isolation, identification, and the growth promoting effects of Pantoea dispersa strain YSD J2 from the aboveground leaves of Cyperus esculentus L.Var. Sativus.</title>
        <authorList>
            <person name="Wang S."/>
            <person name="Tang X.M."/>
            <person name="Huang Y.N."/>
        </authorList>
    </citation>
    <scope>NUCLEOTIDE SEQUENCE [LARGE SCALE GENOMIC DNA]</scope>
    <source>
        <strain evidence="3">YSD YN2</strain>
    </source>
</reference>
<feature type="signal peptide" evidence="1">
    <location>
        <begin position="1"/>
        <end position="20"/>
    </location>
</feature>
<dbReference type="RefSeq" id="WP_264384377.1">
    <property type="nucleotide sequence ID" value="NZ_CP074352.1"/>
</dbReference>
<dbReference type="Proteomes" id="UP001156318">
    <property type="component" value="Chromosome"/>
</dbReference>